<feature type="domain" description="VWFA" evidence="17">
    <location>
        <begin position="47"/>
        <end position="229"/>
    </location>
</feature>
<dbReference type="STRING" id="240159.A0A4U5VL10"/>
<evidence type="ECO:0000256" key="10">
    <source>
        <dbReference type="ARBA" id="ARBA00023119"/>
    </source>
</evidence>
<keyword evidence="3" id="KW-0272">Extracellular matrix</keyword>
<dbReference type="EMBL" id="CM014097">
    <property type="protein sequence ID" value="TKS89038.1"/>
    <property type="molecule type" value="Genomic_DNA"/>
</dbReference>
<evidence type="ECO:0000256" key="16">
    <source>
        <dbReference type="SAM" id="SignalP"/>
    </source>
</evidence>
<dbReference type="SUPFAM" id="SSF57362">
    <property type="entry name" value="BPTI-like"/>
    <property type="match status" value="1"/>
</dbReference>
<name>A0A4U5VL10_COLLU</name>
<sequence length="1122" mass="117757">MWWLLKVLILTLALSSPTRCHKGRRKGQRDDNQVINNEAKPLICPVEIMFIADSSEKAKSLLFEQQKEFILDFSNKLMQLHSTGWRLRLRLAALQYSSIVSVEHNFRDWQDLDVFQSRVASMTFIGHGTYSAYAITNATQLFKSETSPSSLRVALLMTDGTDHPRSPSAVTAAAEAKQHNIRVFTIRLSGLLKDGPMVSKLRSIASAPPQQHVLSLTDPRLEDRLFNELCPQPKSCLCERGERGYPGRPGESGINGRPGMEGLQGRHGSKGEKGEQGECGAVGKKGEEVGFRTSYIVLLIPIITYFCGAFSTGERGVRGAPGPPGDNGIGFPGPKGDKGNQGRPGSPGPMGRGEPGTPGPAGPAGMQGAPGFPGEGLPGPKGDRGYEGPKGSRGLQGVGQKGDKGDLGPVGPSGPRGAPGLSIVGPKGDQGFPGESGPQGERGIGEAGPKGEPGLDGAAGIPGIPGEDGAVGSKGEMGVPGLRGLEGAPGKGIPGEKGDRGDRGPRGLSGIPGPVGPAGAKGEPGSPGMMGLTGAAGRGLPGEKVMTHTVLTQSSPKTLTSIILLEKSLPKDVTGVFAGESGPVGPAGPVGEPGVGIVGPKVTRTPKYKVYCVTVSCKADHLFLLQGNKGNTGPVGPPGMKGDGLPGPQGLPGLPGLQGEMGPEGKGLPGSKGDRGLTGVPGPSGPPGVGLYGPKGSTGQPGPPGMPGAQGEGIQGPKGEPGFQGPMGPRGAPGDGFPGEKGDRGIAGDRGKKGDKGDYGEPGSTGSMREEVIRIIREICGCGLKCRESPLELVFVIDSSESVGPENFELVKDFVTTIIDRVSVSQDASRVGMVLYSHVVKVVVSLELQLSQDEIKDAVRKMPYMGKGTFKGSAIHRANLLFQASRPGVRKVAVVITARNADERDNMNFEETAAEAHNEGIEMFTIGVMDKDDFQYEWFEAEMNVIASDPHEEHIYLIDDFRKLPNLESKLLNRICDQEHVHSVFPSAEIQPEVLSTEFPEEENIELELPTEPVATPTPGPQGQQSPEVASMVGPQTPADWLYEVVSTQAPVSPPPPPLTDSPVPDDGCSQSLDPGPCREYVVRWYYDREANACAQFWFGGCQGNANNFETEAKCRSSCVYT</sequence>
<evidence type="ECO:0000256" key="13">
    <source>
        <dbReference type="ARBA" id="ARBA00061466"/>
    </source>
</evidence>
<accession>A0A4U5VL10</accession>
<dbReference type="GO" id="GO:0005581">
    <property type="term" value="C:collagen trimer"/>
    <property type="evidence" value="ECO:0007669"/>
    <property type="project" value="UniProtKB-KW"/>
</dbReference>
<comment type="function">
    <text evidence="12">May act as a cell-binding protein.</text>
</comment>
<keyword evidence="5 16" id="KW-0732">Signal</keyword>
<dbReference type="FunFam" id="4.10.410.10:FF:000020">
    <property type="entry name" value="Collagen, type VI, alpha 3"/>
    <property type="match status" value="1"/>
</dbReference>
<feature type="region of interest" description="Disordered" evidence="15">
    <location>
        <begin position="1011"/>
        <end position="1034"/>
    </location>
</feature>
<keyword evidence="9" id="KW-0722">Serine protease inhibitor</keyword>
<evidence type="ECO:0000256" key="14">
    <source>
        <dbReference type="ARBA" id="ARBA00070674"/>
    </source>
</evidence>
<dbReference type="CDD" id="cd22628">
    <property type="entry name" value="Kunitz_collagen_alpha1_XXVIII"/>
    <property type="match status" value="1"/>
</dbReference>
<evidence type="ECO:0000256" key="8">
    <source>
        <dbReference type="ARBA" id="ARBA00022889"/>
    </source>
</evidence>
<feature type="chain" id="PRO_5020195818" description="Collagen alpha-1(XXVIII) chain" evidence="16">
    <location>
        <begin position="21"/>
        <end position="1122"/>
    </location>
</feature>
<dbReference type="SUPFAM" id="SSF53300">
    <property type="entry name" value="vWA-like"/>
    <property type="match status" value="2"/>
</dbReference>
<keyword evidence="10 19" id="KW-0176">Collagen</keyword>
<dbReference type="SMART" id="SM00131">
    <property type="entry name" value="KU"/>
    <property type="match status" value="1"/>
</dbReference>
<dbReference type="InterPro" id="IPR020901">
    <property type="entry name" value="Prtase_inh_Kunz-CS"/>
</dbReference>
<dbReference type="GO" id="GO:0004867">
    <property type="term" value="F:serine-type endopeptidase inhibitor activity"/>
    <property type="evidence" value="ECO:0007669"/>
    <property type="project" value="UniProtKB-KW"/>
</dbReference>
<evidence type="ECO:0000256" key="5">
    <source>
        <dbReference type="ARBA" id="ARBA00022729"/>
    </source>
</evidence>
<evidence type="ECO:0000256" key="12">
    <source>
        <dbReference type="ARBA" id="ARBA00058139"/>
    </source>
</evidence>
<feature type="region of interest" description="Disordered" evidence="15">
    <location>
        <begin position="241"/>
        <end position="281"/>
    </location>
</feature>
<evidence type="ECO:0000256" key="15">
    <source>
        <dbReference type="SAM" id="MobiDB-lite"/>
    </source>
</evidence>
<evidence type="ECO:0000313" key="19">
    <source>
        <dbReference type="EMBL" id="TKS89038.1"/>
    </source>
</evidence>
<keyword evidence="7" id="KW-0084">Basement membrane</keyword>
<keyword evidence="20" id="KW-1185">Reference proteome</keyword>
<evidence type="ECO:0000259" key="17">
    <source>
        <dbReference type="PROSITE" id="PS50234"/>
    </source>
</evidence>
<dbReference type="PANTHER" id="PTHR24020:SF87">
    <property type="entry name" value="COLLAGEN ALPHA-1(VI) CHAIN-LIKE"/>
    <property type="match status" value="1"/>
</dbReference>
<dbReference type="FunFam" id="3.40.50.410:FF:000051">
    <property type="entry name" value="Collagen type XXVIII alpha 1 chain"/>
    <property type="match status" value="1"/>
</dbReference>
<feature type="compositionally biased region" description="Low complexity" evidence="15">
    <location>
        <begin position="648"/>
        <end position="661"/>
    </location>
</feature>
<evidence type="ECO:0000256" key="11">
    <source>
        <dbReference type="ARBA" id="ARBA00023157"/>
    </source>
</evidence>
<dbReference type="PRINTS" id="PR00759">
    <property type="entry name" value="BASICPTASE"/>
</dbReference>
<feature type="region of interest" description="Disordered" evidence="15">
    <location>
        <begin position="317"/>
        <end position="541"/>
    </location>
</feature>
<feature type="compositionally biased region" description="Basic and acidic residues" evidence="15">
    <location>
        <begin position="494"/>
        <end position="505"/>
    </location>
</feature>
<dbReference type="GO" id="GO:0005604">
    <property type="term" value="C:basement membrane"/>
    <property type="evidence" value="ECO:0007669"/>
    <property type="project" value="UniProtKB-SubCell"/>
</dbReference>
<dbReference type="PANTHER" id="PTHR24020">
    <property type="entry name" value="COLLAGEN ALPHA"/>
    <property type="match status" value="1"/>
</dbReference>
<dbReference type="PROSITE" id="PS50234">
    <property type="entry name" value="VWFA"/>
    <property type="match status" value="2"/>
</dbReference>
<reference evidence="19 20" key="1">
    <citation type="submission" date="2019-01" db="EMBL/GenBank/DDBJ databases">
        <title>Genome Assembly of Collichthys lucidus.</title>
        <authorList>
            <person name="Cai M."/>
            <person name="Xiao S."/>
        </authorList>
    </citation>
    <scope>NUCLEOTIDE SEQUENCE [LARGE SCALE GENOMIC DNA]</scope>
    <source>
        <strain evidence="19">JT15FE1705JMU</strain>
        <tissue evidence="19">Muscle</tissue>
    </source>
</reference>
<protein>
    <recommendedName>
        <fullName evidence="14">Collagen alpha-1(XXVIII) chain</fullName>
    </recommendedName>
</protein>
<comment type="subcellular location">
    <subcellularLocation>
        <location evidence="1">Secreted</location>
        <location evidence="1">Extracellular space</location>
        <location evidence="1">Extracellular matrix</location>
        <location evidence="1">Basement membrane</location>
    </subcellularLocation>
</comment>
<dbReference type="InterPro" id="IPR002035">
    <property type="entry name" value="VWF_A"/>
</dbReference>
<proteinExistence type="inferred from homology"/>
<evidence type="ECO:0000313" key="20">
    <source>
        <dbReference type="Proteomes" id="UP000298787"/>
    </source>
</evidence>
<evidence type="ECO:0000256" key="2">
    <source>
        <dbReference type="ARBA" id="ARBA00022525"/>
    </source>
</evidence>
<organism evidence="19 20">
    <name type="scientific">Collichthys lucidus</name>
    <name type="common">Big head croaker</name>
    <name type="synonym">Sciaena lucida</name>
    <dbReference type="NCBI Taxonomy" id="240159"/>
    <lineage>
        <taxon>Eukaryota</taxon>
        <taxon>Metazoa</taxon>
        <taxon>Chordata</taxon>
        <taxon>Craniata</taxon>
        <taxon>Vertebrata</taxon>
        <taxon>Euteleostomi</taxon>
        <taxon>Actinopterygii</taxon>
        <taxon>Neopterygii</taxon>
        <taxon>Teleostei</taxon>
        <taxon>Neoteleostei</taxon>
        <taxon>Acanthomorphata</taxon>
        <taxon>Eupercaria</taxon>
        <taxon>Sciaenidae</taxon>
        <taxon>Collichthys</taxon>
    </lineage>
</organism>
<keyword evidence="6" id="KW-0677">Repeat</keyword>
<dbReference type="InterPro" id="IPR036465">
    <property type="entry name" value="vWFA_dom_sf"/>
</dbReference>
<comment type="similarity">
    <text evidence="13">Belongs to the VWA-containing collagen family.</text>
</comment>
<evidence type="ECO:0000256" key="6">
    <source>
        <dbReference type="ARBA" id="ARBA00022737"/>
    </source>
</evidence>
<dbReference type="FunFam" id="3.40.50.410:FF:000003">
    <property type="entry name" value="Collagen type VI alpha 3 chain"/>
    <property type="match status" value="1"/>
</dbReference>
<feature type="region of interest" description="Disordered" evidence="15">
    <location>
        <begin position="629"/>
        <end position="766"/>
    </location>
</feature>
<dbReference type="GO" id="GO:0007155">
    <property type="term" value="P:cell adhesion"/>
    <property type="evidence" value="ECO:0007669"/>
    <property type="project" value="UniProtKB-KW"/>
</dbReference>
<dbReference type="Proteomes" id="UP000298787">
    <property type="component" value="Chromosome 20"/>
</dbReference>
<keyword evidence="2" id="KW-0964">Secreted</keyword>
<dbReference type="PROSITE" id="PS00280">
    <property type="entry name" value="BPTI_KUNITZ_1"/>
    <property type="match status" value="1"/>
</dbReference>
<feature type="domain" description="BPTI/Kunitz inhibitor" evidence="18">
    <location>
        <begin position="1069"/>
        <end position="1119"/>
    </location>
</feature>
<gene>
    <name evidence="19" type="ORF">D9C73_022531</name>
</gene>
<dbReference type="InterPro" id="IPR008160">
    <property type="entry name" value="Collagen"/>
</dbReference>
<dbReference type="Pfam" id="PF00014">
    <property type="entry name" value="Kunitz_BPTI"/>
    <property type="match status" value="1"/>
</dbReference>
<keyword evidence="8" id="KW-0130">Cell adhesion</keyword>
<evidence type="ECO:0000256" key="7">
    <source>
        <dbReference type="ARBA" id="ARBA00022869"/>
    </source>
</evidence>
<feature type="signal peptide" evidence="16">
    <location>
        <begin position="1"/>
        <end position="20"/>
    </location>
</feature>
<evidence type="ECO:0000256" key="4">
    <source>
        <dbReference type="ARBA" id="ARBA00022690"/>
    </source>
</evidence>
<evidence type="ECO:0000259" key="18">
    <source>
        <dbReference type="PROSITE" id="PS50279"/>
    </source>
</evidence>
<dbReference type="SMART" id="SM00327">
    <property type="entry name" value="VWA"/>
    <property type="match status" value="2"/>
</dbReference>
<dbReference type="PROSITE" id="PS50279">
    <property type="entry name" value="BPTI_KUNITZ_2"/>
    <property type="match status" value="1"/>
</dbReference>
<dbReference type="InterPro" id="IPR050525">
    <property type="entry name" value="ECM_Assembly_Org"/>
</dbReference>
<dbReference type="InterPro" id="IPR002223">
    <property type="entry name" value="Kunitz_BPTI"/>
</dbReference>
<feature type="compositionally biased region" description="Basic and acidic residues" evidence="15">
    <location>
        <begin position="738"/>
        <end position="759"/>
    </location>
</feature>
<evidence type="ECO:0000256" key="9">
    <source>
        <dbReference type="ARBA" id="ARBA00022900"/>
    </source>
</evidence>
<evidence type="ECO:0000256" key="1">
    <source>
        <dbReference type="ARBA" id="ARBA00004302"/>
    </source>
</evidence>
<keyword evidence="4" id="KW-0646">Protease inhibitor</keyword>
<dbReference type="InterPro" id="IPR036880">
    <property type="entry name" value="Kunitz_BPTI_sf"/>
</dbReference>
<dbReference type="Pfam" id="PF01391">
    <property type="entry name" value="Collagen"/>
    <property type="match status" value="4"/>
</dbReference>
<feature type="domain" description="VWFA" evidence="17">
    <location>
        <begin position="792"/>
        <end position="975"/>
    </location>
</feature>
<dbReference type="Gene3D" id="4.10.410.10">
    <property type="entry name" value="Pancreatic trypsin inhibitor Kunitz domain"/>
    <property type="match status" value="1"/>
</dbReference>
<feature type="region of interest" description="Disordered" evidence="15">
    <location>
        <begin position="1049"/>
        <end position="1071"/>
    </location>
</feature>
<dbReference type="Pfam" id="PF00092">
    <property type="entry name" value="VWA"/>
    <property type="match status" value="2"/>
</dbReference>
<dbReference type="Gene3D" id="3.40.50.410">
    <property type="entry name" value="von Willebrand factor, type A domain"/>
    <property type="match status" value="2"/>
</dbReference>
<keyword evidence="11" id="KW-1015">Disulfide bond</keyword>
<dbReference type="AlphaFoldDB" id="A0A4U5VL10"/>
<evidence type="ECO:0000256" key="3">
    <source>
        <dbReference type="ARBA" id="ARBA00022530"/>
    </source>
</evidence>